<organism evidence="5 6">
    <name type="scientific">Larkinella rosea</name>
    <dbReference type="NCBI Taxonomy" id="2025312"/>
    <lineage>
        <taxon>Bacteria</taxon>
        <taxon>Pseudomonadati</taxon>
        <taxon>Bacteroidota</taxon>
        <taxon>Cytophagia</taxon>
        <taxon>Cytophagales</taxon>
        <taxon>Spirosomataceae</taxon>
        <taxon>Larkinella</taxon>
    </lineage>
</organism>
<evidence type="ECO:0000313" key="6">
    <source>
        <dbReference type="Proteomes" id="UP000271925"/>
    </source>
</evidence>
<evidence type="ECO:0000256" key="2">
    <source>
        <dbReference type="ARBA" id="ARBA00022741"/>
    </source>
</evidence>
<gene>
    <name evidence="5" type="ORF">EHT25_13755</name>
</gene>
<dbReference type="AlphaFoldDB" id="A0A3P1BTW9"/>
<sequence length="46" mass="4860">MELVISNLSKSYHQKTVLDAINLAFQGGDVIGLLGKNGSGKTTLLN</sequence>
<evidence type="ECO:0000256" key="1">
    <source>
        <dbReference type="ARBA" id="ARBA00022448"/>
    </source>
</evidence>
<comment type="caution">
    <text evidence="5">The sequence shown here is derived from an EMBL/GenBank/DDBJ whole genome shotgun (WGS) entry which is preliminary data.</text>
</comment>
<protein>
    <submittedName>
        <fullName evidence="5">ATP-binding cassette domain-containing protein</fullName>
    </submittedName>
</protein>
<keyword evidence="6" id="KW-1185">Reference proteome</keyword>
<evidence type="ECO:0000256" key="3">
    <source>
        <dbReference type="ARBA" id="ARBA00022840"/>
    </source>
</evidence>
<dbReference type="InterPro" id="IPR027417">
    <property type="entry name" value="P-loop_NTPase"/>
</dbReference>
<dbReference type="PANTHER" id="PTHR42939">
    <property type="entry name" value="ABC TRANSPORTER ATP-BINDING PROTEIN ALBC-RELATED"/>
    <property type="match status" value="1"/>
</dbReference>
<dbReference type="OrthoDB" id="9801987at2"/>
<dbReference type="Pfam" id="PF00005">
    <property type="entry name" value="ABC_tran"/>
    <property type="match status" value="1"/>
</dbReference>
<dbReference type="InterPro" id="IPR051782">
    <property type="entry name" value="ABC_Transporter_VariousFunc"/>
</dbReference>
<dbReference type="RefSeq" id="WP_124875395.1">
    <property type="nucleotide sequence ID" value="NZ_RQJO01000008.1"/>
</dbReference>
<keyword evidence="3 5" id="KW-0067">ATP-binding</keyword>
<proteinExistence type="predicted"/>
<dbReference type="PANTHER" id="PTHR42939:SF1">
    <property type="entry name" value="ABC TRANSPORTER ATP-BINDING PROTEIN ALBC-RELATED"/>
    <property type="match status" value="1"/>
</dbReference>
<accession>A0A3P1BTW9</accession>
<dbReference type="GO" id="GO:0005524">
    <property type="term" value="F:ATP binding"/>
    <property type="evidence" value="ECO:0007669"/>
    <property type="project" value="UniProtKB-KW"/>
</dbReference>
<dbReference type="InterPro" id="IPR003439">
    <property type="entry name" value="ABC_transporter-like_ATP-bd"/>
</dbReference>
<dbReference type="EMBL" id="RQJO01000008">
    <property type="protein sequence ID" value="RRB04555.1"/>
    <property type="molecule type" value="Genomic_DNA"/>
</dbReference>
<evidence type="ECO:0000313" key="5">
    <source>
        <dbReference type="EMBL" id="RRB04555.1"/>
    </source>
</evidence>
<dbReference type="GO" id="GO:0016887">
    <property type="term" value="F:ATP hydrolysis activity"/>
    <property type="evidence" value="ECO:0007669"/>
    <property type="project" value="InterPro"/>
</dbReference>
<name>A0A3P1BTW9_9BACT</name>
<dbReference type="SUPFAM" id="SSF52540">
    <property type="entry name" value="P-loop containing nucleoside triphosphate hydrolases"/>
    <property type="match status" value="1"/>
</dbReference>
<keyword evidence="2" id="KW-0547">Nucleotide-binding</keyword>
<reference evidence="5 6" key="1">
    <citation type="submission" date="2018-11" db="EMBL/GenBank/DDBJ databases">
        <authorList>
            <person name="Zhou Z."/>
            <person name="Wang G."/>
        </authorList>
    </citation>
    <scope>NUCLEOTIDE SEQUENCE [LARGE SCALE GENOMIC DNA]</scope>
    <source>
        <strain evidence="5 6">KCTC52004</strain>
    </source>
</reference>
<keyword evidence="1" id="KW-0813">Transport</keyword>
<dbReference type="Gene3D" id="3.40.50.300">
    <property type="entry name" value="P-loop containing nucleotide triphosphate hydrolases"/>
    <property type="match status" value="1"/>
</dbReference>
<feature type="domain" description="ABC transporter" evidence="4">
    <location>
        <begin position="18"/>
        <end position="46"/>
    </location>
</feature>
<dbReference type="Proteomes" id="UP000271925">
    <property type="component" value="Unassembled WGS sequence"/>
</dbReference>
<evidence type="ECO:0000259" key="4">
    <source>
        <dbReference type="Pfam" id="PF00005"/>
    </source>
</evidence>